<reference evidence="3 4" key="1">
    <citation type="submission" date="2018-08" db="EMBL/GenBank/DDBJ databases">
        <title>A genome reference for cultivated species of the human gut microbiota.</title>
        <authorList>
            <person name="Zou Y."/>
            <person name="Xue W."/>
            <person name="Luo G."/>
        </authorList>
    </citation>
    <scope>NUCLEOTIDE SEQUENCE [LARGE SCALE GENOMIC DNA]</scope>
    <source>
        <strain evidence="3 4">AM40-30BH</strain>
    </source>
</reference>
<dbReference type="AlphaFoldDB" id="A0A413VYR6"/>
<organism evidence="3 4">
    <name type="scientific">Bacteroides nordii</name>
    <dbReference type="NCBI Taxonomy" id="291645"/>
    <lineage>
        <taxon>Bacteria</taxon>
        <taxon>Pseudomonadati</taxon>
        <taxon>Bacteroidota</taxon>
        <taxon>Bacteroidia</taxon>
        <taxon>Bacteroidales</taxon>
        <taxon>Bacteroidaceae</taxon>
        <taxon>Bacteroides</taxon>
    </lineage>
</organism>
<accession>A0A413VYR6</accession>
<dbReference type="Pfam" id="PF13448">
    <property type="entry name" value="DUF4114"/>
    <property type="match status" value="1"/>
</dbReference>
<gene>
    <name evidence="3" type="ORF">DW888_02695</name>
</gene>
<dbReference type="InterPro" id="IPR032295">
    <property type="entry name" value="DUF4842"/>
</dbReference>
<dbReference type="Pfam" id="PF16130">
    <property type="entry name" value="DUF4842"/>
    <property type="match status" value="1"/>
</dbReference>
<feature type="domain" description="DUF4842" evidence="2">
    <location>
        <begin position="669"/>
        <end position="701"/>
    </location>
</feature>
<comment type="caution">
    <text evidence="3">The sequence shown here is derived from an EMBL/GenBank/DDBJ whole genome shotgun (WGS) entry which is preliminary data.</text>
</comment>
<name>A0A413VYR6_9BACE</name>
<evidence type="ECO:0000259" key="1">
    <source>
        <dbReference type="Pfam" id="PF13448"/>
    </source>
</evidence>
<feature type="domain" description="DUF4114" evidence="1">
    <location>
        <begin position="525"/>
        <end position="562"/>
    </location>
</feature>
<dbReference type="EMBL" id="QSGO01000001">
    <property type="protein sequence ID" value="RHB38722.1"/>
    <property type="molecule type" value="Genomic_DNA"/>
</dbReference>
<protein>
    <submittedName>
        <fullName evidence="3">DUF4842 domain-containing protein</fullName>
    </submittedName>
</protein>
<evidence type="ECO:0000259" key="2">
    <source>
        <dbReference type="Pfam" id="PF16130"/>
    </source>
</evidence>
<evidence type="ECO:0000313" key="4">
    <source>
        <dbReference type="Proteomes" id="UP000284379"/>
    </source>
</evidence>
<dbReference type="InterPro" id="IPR025193">
    <property type="entry name" value="DUF4114"/>
</dbReference>
<dbReference type="Proteomes" id="UP000284379">
    <property type="component" value="Unassembled WGS sequence"/>
</dbReference>
<sequence length="718" mass="79147">MQSKNIALINILKENKIVHLQNINRTLTEQSIKHSFMKKTLWCGLVLATVLSSCMKDKNLYDEDRVSSKKQEEYNKNFPVKDLDPNQDWSTFEAIKANVTVNEDALETYTIKLYTANPMDEETNPLLLLKADVKNGETFSSTIEIPKDLKSIWAVRLDKHNRCLFKQGTVVGGVVDVVFGDSNSNKRTVTSRAIATRAITAPVLPYTDTEVNSLISKATLATSGNISTPGTYLINSGANLSNLTVSGSGVIVIVQGEVQSANVTNNAQLILNGNQSSAGKLSGTIEISNSLLYVMPGSTFVLDRLTVQNNSKVYLKGQDNKQSHITTLSADATSTFINYYGRLVMETVTATNLENYCYMQLTSNNMSTINNLKMGQHSYLAAKQLQTTNASNSSGSDLKGEWYLDDYSVVDVETNFRAIRTNIFGPEGHEYALLRIKKNYEYNVEGSSTNGINIGYLCNNIYVELETISAGKNTSIYKLIQGLNGAGEIPGQVTHGNGNATLTLLFNAPVYIEPSECSGDGNKPNDGGSNMPEDKKISYTFAFEDLGSIGDYDFNDVVLKVTDGEDNYHFNVYLAAAGGTLPVKVELWNNLNQKYITLWEEIHSAFGVSQSTMVNTGGASQITLPKKEKLYKDYFEGMLYSNAKFRITVGNEDKRISEIISAPKKGVAPQCLRIAGDWKWPIERANITEAYPNFASWAQGNTGTGWVNNPNTEMIYSK</sequence>
<proteinExistence type="predicted"/>
<evidence type="ECO:0000313" key="3">
    <source>
        <dbReference type="EMBL" id="RHB38722.1"/>
    </source>
</evidence>